<dbReference type="EMBL" id="ATJN01000042">
    <property type="protein sequence ID" value="EPI52216.1"/>
    <property type="molecule type" value="Genomic_DNA"/>
</dbReference>
<dbReference type="Gene3D" id="3.40.50.720">
    <property type="entry name" value="NAD(P)-binding Rossmann-like Domain"/>
    <property type="match status" value="1"/>
</dbReference>
<evidence type="ECO:0000256" key="1">
    <source>
        <dbReference type="ARBA" id="ARBA00001974"/>
    </source>
</evidence>
<keyword evidence="4" id="KW-0285">Flavoprotein</keyword>
<dbReference type="PRINTS" id="PR00419">
    <property type="entry name" value="ADXRDTASE"/>
</dbReference>
<dbReference type="SUPFAM" id="SSF51971">
    <property type="entry name" value="Nucleotide-binding domain"/>
    <property type="match status" value="1"/>
</dbReference>
<keyword evidence="7" id="KW-0560">Oxidoreductase</keyword>
<keyword evidence="6 10" id="KW-0521">NADP</keyword>
<feature type="binding site" evidence="10">
    <location>
        <position position="228"/>
    </location>
    <ligand>
        <name>NADP(+)</name>
        <dbReference type="ChEBI" id="CHEBI:58349"/>
    </ligand>
</feature>
<dbReference type="AlphaFoldDB" id="T2PKB6"/>
<dbReference type="HOGENOM" id="CLU_024722_4_0_11"/>
<evidence type="ECO:0000256" key="8">
    <source>
        <dbReference type="ARBA" id="ARBA00047776"/>
    </source>
</evidence>
<comment type="similarity">
    <text evidence="2">Belongs to the ferredoxin--NADP reductase type 1 family.</text>
</comment>
<reference evidence="12 13" key="1">
    <citation type="submission" date="2013-06" db="EMBL/GenBank/DDBJ databases">
        <authorList>
            <person name="Weinstock G."/>
            <person name="Sodergren E."/>
            <person name="Lobos E.A."/>
            <person name="Fulton L."/>
            <person name="Fulton R."/>
            <person name="Courtney L."/>
            <person name="Fronick C."/>
            <person name="O'Laughlin M."/>
            <person name="Godfrey J."/>
            <person name="Wilson R.M."/>
            <person name="Miner T."/>
            <person name="Farmer C."/>
            <person name="Delehaunty K."/>
            <person name="Cordes M."/>
            <person name="Minx P."/>
            <person name="Tomlinson C."/>
            <person name="Chen J."/>
            <person name="Wollam A."/>
            <person name="Pepin K.H."/>
            <person name="Bhonagiri V."/>
            <person name="Zhang X."/>
            <person name="Warren W."/>
            <person name="Mitreva M."/>
            <person name="Mardis E.R."/>
            <person name="Wilson R.K."/>
        </authorList>
    </citation>
    <scope>NUCLEOTIDE SEQUENCE [LARGE SCALE GENOMIC DNA]</scope>
    <source>
        <strain evidence="12 13">JCP8017A</strain>
    </source>
</reference>
<dbReference type="InterPro" id="IPR021163">
    <property type="entry name" value="Ferredox_Rdtase_adrenod"/>
</dbReference>
<comment type="caution">
    <text evidence="12">The sequence shown here is derived from an EMBL/GenBank/DDBJ whole genome shotgun (WGS) entry which is preliminary data.</text>
</comment>
<evidence type="ECO:0000256" key="10">
    <source>
        <dbReference type="PIRSR" id="PIRSR000362-2"/>
    </source>
</evidence>
<evidence type="ECO:0000256" key="9">
    <source>
        <dbReference type="PIRSR" id="PIRSR000362-1"/>
    </source>
</evidence>
<dbReference type="PIRSF" id="PIRSF000362">
    <property type="entry name" value="FNR"/>
    <property type="match status" value="1"/>
</dbReference>
<dbReference type="EC" id="1.18.1.2" evidence="3"/>
<feature type="binding site" evidence="9">
    <location>
        <begin position="400"/>
        <end position="402"/>
    </location>
    <ligand>
        <name>FAD</name>
        <dbReference type="ChEBI" id="CHEBI:57692"/>
    </ligand>
</feature>
<comment type="catalytic activity">
    <reaction evidence="8">
        <text>2 reduced [2Fe-2S]-[ferredoxin] + NADP(+) + H(+) = 2 oxidized [2Fe-2S]-[ferredoxin] + NADPH</text>
        <dbReference type="Rhea" id="RHEA:20125"/>
        <dbReference type="Rhea" id="RHEA-COMP:10000"/>
        <dbReference type="Rhea" id="RHEA-COMP:10001"/>
        <dbReference type="ChEBI" id="CHEBI:15378"/>
        <dbReference type="ChEBI" id="CHEBI:33737"/>
        <dbReference type="ChEBI" id="CHEBI:33738"/>
        <dbReference type="ChEBI" id="CHEBI:57783"/>
        <dbReference type="ChEBI" id="CHEBI:58349"/>
        <dbReference type="EC" id="1.18.1.2"/>
    </reaction>
</comment>
<feature type="binding site" evidence="9">
    <location>
        <position position="57"/>
    </location>
    <ligand>
        <name>FAD</name>
        <dbReference type="ChEBI" id="CHEBI:57692"/>
    </ligand>
</feature>
<evidence type="ECO:0000313" key="13">
    <source>
        <dbReference type="Proteomes" id="UP000015779"/>
    </source>
</evidence>
<accession>T2PKB6</accession>
<dbReference type="PANTHER" id="PTHR48467">
    <property type="entry name" value="GLUTAMATE SYNTHASE 1 [NADH], CHLOROPLASTIC-LIKE"/>
    <property type="match status" value="1"/>
</dbReference>
<comment type="cofactor">
    <cofactor evidence="1 9">
        <name>FAD</name>
        <dbReference type="ChEBI" id="CHEBI:57692"/>
    </cofactor>
</comment>
<dbReference type="GO" id="GO:0004324">
    <property type="term" value="F:ferredoxin-NADP+ reductase activity"/>
    <property type="evidence" value="ECO:0007669"/>
    <property type="project" value="UniProtKB-EC"/>
</dbReference>
<feature type="domain" description="FAD/NAD(P)-binding" evidence="11">
    <location>
        <begin position="17"/>
        <end position="183"/>
    </location>
</feature>
<organism evidence="12 13">
    <name type="scientific">Gardnerella pickettii JCP8017A</name>
    <dbReference type="NCBI Taxonomy" id="1261062"/>
    <lineage>
        <taxon>Bacteria</taxon>
        <taxon>Bacillati</taxon>
        <taxon>Actinomycetota</taxon>
        <taxon>Actinomycetes</taxon>
        <taxon>Bifidobacteriales</taxon>
        <taxon>Bifidobacteriaceae</taxon>
        <taxon>Gardnerella</taxon>
        <taxon>Gardnerella pickettii</taxon>
    </lineage>
</organism>
<evidence type="ECO:0000256" key="4">
    <source>
        <dbReference type="ARBA" id="ARBA00022630"/>
    </source>
</evidence>
<evidence type="ECO:0000256" key="7">
    <source>
        <dbReference type="ARBA" id="ARBA00023002"/>
    </source>
</evidence>
<dbReference type="PANTHER" id="PTHR48467:SF1">
    <property type="entry name" value="GLUTAMATE SYNTHASE 1 [NADH], CHLOROPLASTIC-LIKE"/>
    <property type="match status" value="1"/>
</dbReference>
<dbReference type="InterPro" id="IPR036188">
    <property type="entry name" value="FAD/NAD-bd_sf"/>
</dbReference>
<proteinExistence type="inferred from homology"/>
<feature type="binding site" evidence="9">
    <location>
        <position position="65"/>
    </location>
    <ligand>
        <name>FAD</name>
        <dbReference type="ChEBI" id="CHEBI:57692"/>
    </ligand>
</feature>
<gene>
    <name evidence="12" type="ORF">HMPREF1577_00845</name>
</gene>
<evidence type="ECO:0000256" key="2">
    <source>
        <dbReference type="ARBA" id="ARBA00008312"/>
    </source>
</evidence>
<keyword evidence="5 9" id="KW-0274">FAD</keyword>
<sequence length="506" mass="55533">MGKFMETNYNADSHELRIAVIGAGPAGIYSSDIFLRQLKKLGGEMGLGTAARIDLFEKLPVPFGLVRYGVAPDHPSIKFIADALAKTLDNPNIHLYANVEFGKDITLEDLLPRYDAILFATGAVEDKPLSIPGASMRGVYGAAKFVEWYDGYPTSERTWPLDASEVAVIGGGNVAMDVARELLRDADYLREHTDISDDVYNGLLKNQAKTLHLFIRRGVAQAKFSVQELREMEKLSGVQIVVNESDFDLDDETIDVAGKDKLTRQMVEELFAIRDLSEDMQDGGNVDFEGNPANKRYVIHFNANPVEILGEDGQVVAIRVERTATSADGKMTRTGEFEEYPVQAVYHAIGYKPAQVSGVAYDSARALLANNDGRILTSAQNGVVCPRLYATGWAKRGPVGLIGSTKSDALQVVENMLEDLAKSSTEECETALPALSEIPALPGRLATDRDPKSIENLLKSRGVKVVDFEGWKRIDAFEVESGLAENRARKKVVSKQMLMDIAEIKQ</sequence>
<dbReference type="InterPro" id="IPR023753">
    <property type="entry name" value="FAD/NAD-binding_dom"/>
</dbReference>
<feature type="binding site" evidence="9">
    <location>
        <position position="26"/>
    </location>
    <ligand>
        <name>FAD</name>
        <dbReference type="ChEBI" id="CHEBI:57692"/>
    </ligand>
</feature>
<name>T2PKB6_9BIFI</name>
<dbReference type="Proteomes" id="UP000015779">
    <property type="component" value="Unassembled WGS sequence"/>
</dbReference>
<feature type="binding site" evidence="10">
    <location>
        <begin position="216"/>
        <end position="217"/>
    </location>
    <ligand>
        <name>NADP(+)</name>
        <dbReference type="ChEBI" id="CHEBI:58349"/>
    </ligand>
</feature>
<feature type="binding site" evidence="9">
    <location>
        <position position="393"/>
    </location>
    <ligand>
        <name>FAD</name>
        <dbReference type="ChEBI" id="CHEBI:57692"/>
    </ligand>
</feature>
<evidence type="ECO:0000259" key="11">
    <source>
        <dbReference type="Pfam" id="PF07992"/>
    </source>
</evidence>
<dbReference type="InterPro" id="IPR055275">
    <property type="entry name" value="Ferredox_Rdtase"/>
</dbReference>
<evidence type="ECO:0000256" key="6">
    <source>
        <dbReference type="ARBA" id="ARBA00022857"/>
    </source>
</evidence>
<evidence type="ECO:0000313" key="12">
    <source>
        <dbReference type="EMBL" id="EPI52216.1"/>
    </source>
</evidence>
<evidence type="ECO:0000256" key="3">
    <source>
        <dbReference type="ARBA" id="ARBA00013223"/>
    </source>
</evidence>
<feature type="binding site" evidence="10">
    <location>
        <position position="400"/>
    </location>
    <ligand>
        <name>NADP(+)</name>
        <dbReference type="ChEBI" id="CHEBI:58349"/>
    </ligand>
</feature>
<evidence type="ECO:0000256" key="5">
    <source>
        <dbReference type="ARBA" id="ARBA00022827"/>
    </source>
</evidence>
<protein>
    <recommendedName>
        <fullName evidence="3">ferredoxin--NADP(+) reductase</fullName>
        <ecNumber evidence="3">1.18.1.2</ecNumber>
    </recommendedName>
</protein>
<dbReference type="Pfam" id="PF07992">
    <property type="entry name" value="Pyr_redox_2"/>
    <property type="match status" value="1"/>
</dbReference>
<dbReference type="Gene3D" id="3.50.50.60">
    <property type="entry name" value="FAD/NAD(P)-binding domain"/>
    <property type="match status" value="1"/>
</dbReference>
<dbReference type="PATRIC" id="fig|1261062.4.peg.786"/>